<evidence type="ECO:0000256" key="4">
    <source>
        <dbReference type="ARBA" id="ARBA00022490"/>
    </source>
</evidence>
<evidence type="ECO:0000313" key="6">
    <source>
        <dbReference type="EMBL" id="BBG29699.1"/>
    </source>
</evidence>
<gene>
    <name evidence="6" type="ORF">ZBT109_0926</name>
</gene>
<dbReference type="InterPro" id="IPR007476">
    <property type="entry name" value="RdgC"/>
</dbReference>
<comment type="subcellular location">
    <subcellularLocation>
        <location evidence="1">Cytoplasm</location>
        <location evidence="1">Nucleoid</location>
    </subcellularLocation>
</comment>
<dbReference type="GO" id="GO:0003690">
    <property type="term" value="F:double-stranded DNA binding"/>
    <property type="evidence" value="ECO:0007669"/>
    <property type="project" value="TreeGrafter"/>
</dbReference>
<reference evidence="6 7" key="1">
    <citation type="submission" date="2018-09" db="EMBL/GenBank/DDBJ databases">
        <title>Zymobacter palmae IAM14233 (=T109) whole genome analysis.</title>
        <authorList>
            <person name="Yanase H."/>
        </authorList>
    </citation>
    <scope>NUCLEOTIDE SEQUENCE [LARGE SCALE GENOMIC DNA]</scope>
    <source>
        <strain evidence="6 7">IAM14233</strain>
    </source>
</reference>
<evidence type="ECO:0000256" key="3">
    <source>
        <dbReference type="ARBA" id="ARBA00022296"/>
    </source>
</evidence>
<comment type="similarity">
    <text evidence="2">Belongs to the RdgC family.</text>
</comment>
<dbReference type="Proteomes" id="UP000267342">
    <property type="component" value="Chromosome"/>
</dbReference>
<organism evidence="6 7">
    <name type="scientific">Zymobacter palmae</name>
    <dbReference type="NCBI Taxonomy" id="33074"/>
    <lineage>
        <taxon>Bacteria</taxon>
        <taxon>Pseudomonadati</taxon>
        <taxon>Pseudomonadota</taxon>
        <taxon>Gammaproteobacteria</taxon>
        <taxon>Oceanospirillales</taxon>
        <taxon>Halomonadaceae</taxon>
        <taxon>Zymobacter group</taxon>
        <taxon>Zymobacter</taxon>
    </lineage>
</organism>
<accession>A0A348HDJ7</accession>
<proteinExistence type="inferred from homology"/>
<dbReference type="STRING" id="1123510.GCA_000620025_02287"/>
<evidence type="ECO:0000256" key="5">
    <source>
        <dbReference type="ARBA" id="ARBA00023172"/>
    </source>
</evidence>
<sequence>MWFKHLHLYRVHDSDILPLEQQSDALAAHRFQPVGPHEARRHGWSAPAGRNSDLLVHEVQGHRLIRLAEQQRLLPSSVIKEELEERCAELEAKQGFPPRRRERQALKETLIEELLPQAFARTTVTELWWDTRSRLIGINCASAKRAESVLDALRQTLGSLKVTPLAVREPIARTMTHWLTDPSSRPDSLVIGDQIELRGNDDGIIRARAMDLDGDEIQTAIASGRQASRLAIQIEGVLGLTLQEDLVLKSLAFDDALLDEANDADDDGDPILRIDTDLALMAGALTSAVQQLIGWLGGEQDPAVATAV</sequence>
<dbReference type="RefSeq" id="WP_027705347.1">
    <property type="nucleotide sequence ID" value="NZ_AP018933.1"/>
</dbReference>
<dbReference type="Pfam" id="PF04381">
    <property type="entry name" value="RdgC"/>
    <property type="match status" value="1"/>
</dbReference>
<name>A0A348HDJ7_9GAMM</name>
<dbReference type="GO" id="GO:0043590">
    <property type="term" value="C:bacterial nucleoid"/>
    <property type="evidence" value="ECO:0007669"/>
    <property type="project" value="TreeGrafter"/>
</dbReference>
<dbReference type="OrthoDB" id="5290530at2"/>
<evidence type="ECO:0000256" key="2">
    <source>
        <dbReference type="ARBA" id="ARBA00008657"/>
    </source>
</evidence>
<dbReference type="PANTHER" id="PTHR38103:SF1">
    <property type="entry name" value="RECOMBINATION-ASSOCIATED PROTEIN RDGC"/>
    <property type="match status" value="1"/>
</dbReference>
<evidence type="ECO:0000256" key="1">
    <source>
        <dbReference type="ARBA" id="ARBA00004453"/>
    </source>
</evidence>
<evidence type="ECO:0000313" key="7">
    <source>
        <dbReference type="Proteomes" id="UP000267342"/>
    </source>
</evidence>
<dbReference type="EMBL" id="AP018933">
    <property type="protein sequence ID" value="BBG29699.1"/>
    <property type="molecule type" value="Genomic_DNA"/>
</dbReference>
<dbReference type="PANTHER" id="PTHR38103">
    <property type="entry name" value="RECOMBINATION-ASSOCIATED PROTEIN RDGC"/>
    <property type="match status" value="1"/>
</dbReference>
<keyword evidence="7" id="KW-1185">Reference proteome</keyword>
<protein>
    <recommendedName>
        <fullName evidence="3">Recombination-associated protein RdgC</fullName>
    </recommendedName>
</protein>
<dbReference type="GO" id="GO:0006310">
    <property type="term" value="P:DNA recombination"/>
    <property type="evidence" value="ECO:0007669"/>
    <property type="project" value="UniProtKB-KW"/>
</dbReference>
<dbReference type="AlphaFoldDB" id="A0A348HDJ7"/>
<dbReference type="GO" id="GO:0000018">
    <property type="term" value="P:regulation of DNA recombination"/>
    <property type="evidence" value="ECO:0007669"/>
    <property type="project" value="TreeGrafter"/>
</dbReference>
<keyword evidence="4" id="KW-0963">Cytoplasm</keyword>
<dbReference type="KEGG" id="zpl:ZBT109_0926"/>
<dbReference type="NCBIfam" id="NF001464">
    <property type="entry name" value="PRK00321.1-5"/>
    <property type="match status" value="1"/>
</dbReference>
<keyword evidence="5" id="KW-0233">DNA recombination</keyword>